<reference evidence="1 2" key="1">
    <citation type="submission" date="2017-09" db="EMBL/GenBank/DDBJ databases">
        <title>Bacterial strain isolated from the female urinary microbiota.</title>
        <authorList>
            <person name="Thomas-White K."/>
            <person name="Kumar N."/>
            <person name="Forster S."/>
            <person name="Putonti C."/>
            <person name="Lawley T."/>
            <person name="Wolfe A.J."/>
        </authorList>
    </citation>
    <scope>NUCLEOTIDE SEQUENCE [LARGE SCALE GENOMIC DNA]</scope>
    <source>
        <strain evidence="1 2">UMB0186</strain>
    </source>
</reference>
<protein>
    <submittedName>
        <fullName evidence="1">Uncharacterized protein</fullName>
    </submittedName>
</protein>
<dbReference type="EMBL" id="PNGT01000005">
    <property type="protein sequence ID" value="PMC52367.1"/>
    <property type="molecule type" value="Genomic_DNA"/>
</dbReference>
<evidence type="ECO:0000313" key="2">
    <source>
        <dbReference type="Proteomes" id="UP000235670"/>
    </source>
</evidence>
<comment type="caution">
    <text evidence="1">The sequence shown here is derived from an EMBL/GenBank/DDBJ whole genome shotgun (WGS) entry which is preliminary data.</text>
</comment>
<name>A0A2N6SEM7_9BACL</name>
<gene>
    <name evidence="1" type="ORF">CJ218_05890</name>
</gene>
<dbReference type="Proteomes" id="UP000235670">
    <property type="component" value="Unassembled WGS sequence"/>
</dbReference>
<evidence type="ECO:0000313" key="1">
    <source>
        <dbReference type="EMBL" id="PMC52367.1"/>
    </source>
</evidence>
<accession>A0A2N6SEM7</accession>
<dbReference type="AlphaFoldDB" id="A0A2N6SEM7"/>
<dbReference type="RefSeq" id="WP_102189955.1">
    <property type="nucleotide sequence ID" value="NZ_PNGT01000005.1"/>
</dbReference>
<sequence length="94" mass="10685">MDLKSLGYEVRESRIEGILREIKEVISNKDIRFIKLSDIHGRDIYINTNEIISIQEDSEDIDKGTITNITARWGMLLVLATPEEVLDAIKKAAV</sequence>
<proteinExistence type="predicted"/>
<organism evidence="1 2">
    <name type="scientific">Gemella sanguinis</name>
    <dbReference type="NCBI Taxonomy" id="84135"/>
    <lineage>
        <taxon>Bacteria</taxon>
        <taxon>Bacillati</taxon>
        <taxon>Bacillota</taxon>
        <taxon>Bacilli</taxon>
        <taxon>Bacillales</taxon>
        <taxon>Gemellaceae</taxon>
        <taxon>Gemella</taxon>
    </lineage>
</organism>